<proteinExistence type="inferred from homology"/>
<protein>
    <submittedName>
        <fullName evidence="3">Retron-type reverse transcriptase</fullName>
    </submittedName>
</protein>
<gene>
    <name evidence="3" type="ORF">NCTC9997_01595</name>
</gene>
<dbReference type="PANTHER" id="PTHR34047">
    <property type="entry name" value="NUCLEAR INTRON MATURASE 1, MITOCHONDRIAL-RELATED"/>
    <property type="match status" value="1"/>
</dbReference>
<sequence length="499" mass="58241">MKLEQQIQRVILEEAEALIKDYHEYHNRVHLESVRNKRRLGDSAPDKKIHRPNYWSFDKKFDPFYVKSNYKSIARSIANKIENRTYSPNEPFTKDVPKPDGGIRKVSIYQIPDAAISKLFFNRLLAKNRHRFSSFSYAYRNDRNVHFAIQDISVDLKKNERTFLAEFDFSDFFGSISHSFLNEQFNENGFYISPEEKFIIRSFLRERKVGIPQGTSISLFLANLTCWKLDQDLEREGVKFSRYADDTIIWSQEYSKICNAFNIITEFSKSAGIKINPKKSEGISLLTKKGLPSEITSKNNLDFLGYTLSVENVSIKEKSVKKIKKQISYILYRNLIQPLKKTSLAGQTIPANDRDKNFLIAICEIRRYMYGGLSKAQIKDYLSGRSNRLYFKGIMSFYPLVNDVEQLKQLDGWIVSVIYRALKLRCQLLSKWGYNRSHNFPFILDREDIVDKCSKKIIAGRKLFEIPSFLLIHKALQKGLQESGIEKIMNPQSLNYDYE</sequence>
<evidence type="ECO:0000313" key="3">
    <source>
        <dbReference type="EMBL" id="VED47612.1"/>
    </source>
</evidence>
<keyword evidence="4" id="KW-1185">Reference proteome</keyword>
<feature type="domain" description="Reverse transcriptase" evidence="2">
    <location>
        <begin position="77"/>
        <end position="308"/>
    </location>
</feature>
<organism evidence="3 4">
    <name type="scientific">Raoultella terrigena</name>
    <name type="common">Klebsiella terrigena</name>
    <dbReference type="NCBI Taxonomy" id="577"/>
    <lineage>
        <taxon>Bacteria</taxon>
        <taxon>Pseudomonadati</taxon>
        <taxon>Pseudomonadota</taxon>
        <taxon>Gammaproteobacteria</taxon>
        <taxon>Enterobacterales</taxon>
        <taxon>Enterobacteriaceae</taxon>
        <taxon>Klebsiella/Raoultella group</taxon>
        <taxon>Raoultella</taxon>
    </lineage>
</organism>
<keyword evidence="3" id="KW-0548">Nucleotidyltransferase</keyword>
<dbReference type="InterPro" id="IPR000477">
    <property type="entry name" value="RT_dom"/>
</dbReference>
<comment type="similarity">
    <text evidence="1">Belongs to the bacterial reverse transcriptase family.</text>
</comment>
<keyword evidence="3" id="KW-0808">Transferase</keyword>
<keyword evidence="3" id="KW-0695">RNA-directed DNA polymerase</keyword>
<dbReference type="Pfam" id="PF00078">
    <property type="entry name" value="RVT_1"/>
    <property type="match status" value="1"/>
</dbReference>
<dbReference type="InterPro" id="IPR043502">
    <property type="entry name" value="DNA/RNA_pol_sf"/>
</dbReference>
<dbReference type="Proteomes" id="UP000267630">
    <property type="component" value="Chromosome 3"/>
</dbReference>
<accession>A0A3N2DH56</accession>
<evidence type="ECO:0000313" key="4">
    <source>
        <dbReference type="Proteomes" id="UP000267630"/>
    </source>
</evidence>
<name>A0A3N2DH56_RAOTE</name>
<evidence type="ECO:0000256" key="1">
    <source>
        <dbReference type="ARBA" id="ARBA00034120"/>
    </source>
</evidence>
<dbReference type="SUPFAM" id="SSF56672">
    <property type="entry name" value="DNA/RNA polymerases"/>
    <property type="match status" value="1"/>
</dbReference>
<dbReference type="PROSITE" id="PS50878">
    <property type="entry name" value="RT_POL"/>
    <property type="match status" value="1"/>
</dbReference>
<dbReference type="AlphaFoldDB" id="A0A3N2DH56"/>
<dbReference type="EMBL" id="LR134253">
    <property type="protein sequence ID" value="VED47612.1"/>
    <property type="molecule type" value="Genomic_DNA"/>
</dbReference>
<dbReference type="PANTHER" id="PTHR34047:SF8">
    <property type="entry name" value="PROTEIN YKFC"/>
    <property type="match status" value="1"/>
</dbReference>
<reference evidence="3 4" key="1">
    <citation type="submission" date="2018-12" db="EMBL/GenBank/DDBJ databases">
        <authorList>
            <consortium name="Pathogen Informatics"/>
        </authorList>
    </citation>
    <scope>NUCLEOTIDE SEQUENCE [LARGE SCALE GENOMIC DNA]</scope>
    <source>
        <strain evidence="3 4">NCTC9997</strain>
    </source>
</reference>
<dbReference type="GO" id="GO:0003964">
    <property type="term" value="F:RNA-directed DNA polymerase activity"/>
    <property type="evidence" value="ECO:0007669"/>
    <property type="project" value="UniProtKB-KW"/>
</dbReference>
<dbReference type="InterPro" id="IPR051083">
    <property type="entry name" value="GrpII_Intron_Splice-Mob/Def"/>
</dbReference>
<evidence type="ECO:0000259" key="2">
    <source>
        <dbReference type="PROSITE" id="PS50878"/>
    </source>
</evidence>